<dbReference type="PANTHER" id="PTHR10527">
    <property type="entry name" value="IMPORTIN BETA"/>
    <property type="match status" value="1"/>
</dbReference>
<keyword evidence="6" id="KW-0653">Protein transport</keyword>
<keyword evidence="5" id="KW-0677">Repeat</keyword>
<feature type="domain" description="Importin N-terminal" evidence="9">
    <location>
        <begin position="27"/>
        <end position="103"/>
    </location>
</feature>
<reference evidence="10" key="1">
    <citation type="submission" date="2023-07" db="EMBL/GenBank/DDBJ databases">
        <authorList>
            <consortium name="AG Swart"/>
            <person name="Singh M."/>
            <person name="Singh A."/>
            <person name="Seah K."/>
            <person name="Emmerich C."/>
        </authorList>
    </citation>
    <scope>NUCLEOTIDE SEQUENCE</scope>
    <source>
        <strain evidence="10">DP1</strain>
    </source>
</reference>
<comment type="caution">
    <text evidence="10">The sequence shown here is derived from an EMBL/GenBank/DDBJ whole genome shotgun (WGS) entry which is preliminary data.</text>
</comment>
<keyword evidence="3" id="KW-0813">Transport</keyword>
<dbReference type="InterPro" id="IPR016024">
    <property type="entry name" value="ARM-type_fold"/>
</dbReference>
<dbReference type="GO" id="GO:0006606">
    <property type="term" value="P:protein import into nucleus"/>
    <property type="evidence" value="ECO:0007669"/>
    <property type="project" value="InterPro"/>
</dbReference>
<evidence type="ECO:0000256" key="2">
    <source>
        <dbReference type="ARBA" id="ARBA00004496"/>
    </source>
</evidence>
<dbReference type="InterPro" id="IPR040122">
    <property type="entry name" value="Importin_beta"/>
</dbReference>
<sequence>MDSGEFGVVKELLLQVMASDNEVRREAENKLTQVRQANFDKYFAYMVTGFADQGVDLRARAMALILLRRDILENNHEEPSVWSKLTGETREYIKAQILEVLANETDPLIFNKIAEFAAKIAIAINDVNYNDIWLDLFNLCKRLISEGNETQTKAGLVVYAEAMNGLSNEIVVNDADLYAMFEVTLKNQNIEISLASLKAICQFLTTVMPKHAIRFVGLLGDMVNISVRAIKSCEYKVLEESMEVLIAIIEAEPKFFLNDFPDLLQVFTSISQQSQHLNETLKKLPVELLISIVERDSSLLTRNEDHLKQILDLTFTLMVEVDEEVIEEWLDPINAEQILEEAESDTIVFGREFMDRLCSCANAEYILAPICTLVKQAVDHEDWKQKQAGLNAFSQIGEYVSEIEQISDMIPTVIEHCKHEHPKVRHAAVHCLGQFANDLKHQLTENFHETVVPALYEAMNDKVNRVKAHASGCMSNFLENASQEIGLKYCEELLEHLFKLIKSESSYLATNAVTCIASLAQSCDHEFNAYFDSFCNELLPIITQKAPKDFRRFKGQAIESLTISAVCIGLDNFRFHSEKVAKALILILKNHLDEIGDPQRKYILGGFQRLALIMEKEFAPILPEIMPDILKMASLYPKLRSTLKVPNISENYNEDQDLMNEDTSPDESDEIEEIDTIAQILFVFIDELEELYAPYIEQTSELFVSLSTFSHSDKVRQNASECLPKILKIVKKCENENMRAQPYCEKFIDILFGNLKIEGNVPVMKYQINAIKDCIDEVGDFLSEDQINQMGEVLVEMISKSDSRKDLNNKFHNENGQGESEIDEMNRGFLDEEIQEEDDLQISISETFGVIFKTHKNKCGVLASNLLSDLVSSYIDENASFAKQKFGVYLICDAVEYLGPDILSTKYQDCLSTFVRLSKSTDPLVRHGSVYGLGVSSITGGDLFAQYSADALEILKEAIEMEPGSQDISDYNHARDNAVSAFAKILKYQHAPIDTEAAFEYLLQHVPLRHDMIESKLTTNFIIDTALNNPTLFTSNDHQNTPQLITFIQNLSTSSLASTTLTNLQLLLSSLSSDPTAHRLLSDANISLPLQHP</sequence>
<evidence type="ECO:0000256" key="1">
    <source>
        <dbReference type="ARBA" id="ARBA00004123"/>
    </source>
</evidence>
<dbReference type="PROSITE" id="PS50166">
    <property type="entry name" value="IMPORTIN_B_NT"/>
    <property type="match status" value="1"/>
</dbReference>
<keyword evidence="7" id="KW-0539">Nucleus</keyword>
<dbReference type="PROSITE" id="PS50077">
    <property type="entry name" value="HEAT_REPEAT"/>
    <property type="match status" value="1"/>
</dbReference>
<gene>
    <name evidence="10" type="ORF">ECRASSUSDP1_LOCUS18350</name>
</gene>
<evidence type="ECO:0000256" key="3">
    <source>
        <dbReference type="ARBA" id="ARBA00022448"/>
    </source>
</evidence>
<dbReference type="InterPro" id="IPR000357">
    <property type="entry name" value="HEAT"/>
</dbReference>
<evidence type="ECO:0000256" key="4">
    <source>
        <dbReference type="ARBA" id="ARBA00022490"/>
    </source>
</evidence>
<keyword evidence="4" id="KW-0963">Cytoplasm</keyword>
<dbReference type="Pfam" id="PF02985">
    <property type="entry name" value="HEAT"/>
    <property type="match status" value="1"/>
</dbReference>
<evidence type="ECO:0000256" key="7">
    <source>
        <dbReference type="ARBA" id="ARBA00023242"/>
    </source>
</evidence>
<dbReference type="Pfam" id="PF25780">
    <property type="entry name" value="TPR_IPO5"/>
    <property type="match status" value="1"/>
</dbReference>
<dbReference type="Pfam" id="PF18829">
    <property type="entry name" value="Importin_rep_6"/>
    <property type="match status" value="1"/>
</dbReference>
<feature type="repeat" description="HEAT" evidence="8">
    <location>
        <begin position="409"/>
        <end position="447"/>
    </location>
</feature>
<accession>A0AAD2D1T0</accession>
<dbReference type="Proteomes" id="UP001295684">
    <property type="component" value="Unassembled WGS sequence"/>
</dbReference>
<evidence type="ECO:0000256" key="8">
    <source>
        <dbReference type="PROSITE-ProRule" id="PRU00103"/>
    </source>
</evidence>
<dbReference type="SUPFAM" id="SSF48371">
    <property type="entry name" value="ARM repeat"/>
    <property type="match status" value="2"/>
</dbReference>
<organism evidence="10 11">
    <name type="scientific">Euplotes crassus</name>
    <dbReference type="NCBI Taxonomy" id="5936"/>
    <lineage>
        <taxon>Eukaryota</taxon>
        <taxon>Sar</taxon>
        <taxon>Alveolata</taxon>
        <taxon>Ciliophora</taxon>
        <taxon>Intramacronucleata</taxon>
        <taxon>Spirotrichea</taxon>
        <taxon>Hypotrichia</taxon>
        <taxon>Euplotida</taxon>
        <taxon>Euplotidae</taxon>
        <taxon>Moneuplotes</taxon>
    </lineage>
</organism>
<evidence type="ECO:0000313" key="10">
    <source>
        <dbReference type="EMBL" id="CAI2376971.1"/>
    </source>
</evidence>
<dbReference type="InterPro" id="IPR041653">
    <property type="entry name" value="Importin_rep_4"/>
</dbReference>
<dbReference type="GO" id="GO:0005737">
    <property type="term" value="C:cytoplasm"/>
    <property type="evidence" value="ECO:0007669"/>
    <property type="project" value="UniProtKB-SubCell"/>
</dbReference>
<evidence type="ECO:0000256" key="6">
    <source>
        <dbReference type="ARBA" id="ARBA00022927"/>
    </source>
</evidence>
<protein>
    <recommendedName>
        <fullName evidence="9">Importin N-terminal domain-containing protein</fullName>
    </recommendedName>
</protein>
<dbReference type="EMBL" id="CAMPGE010018563">
    <property type="protein sequence ID" value="CAI2376971.1"/>
    <property type="molecule type" value="Genomic_DNA"/>
</dbReference>
<evidence type="ECO:0000259" key="9">
    <source>
        <dbReference type="PROSITE" id="PS50166"/>
    </source>
</evidence>
<proteinExistence type="predicted"/>
<dbReference type="InterPro" id="IPR011989">
    <property type="entry name" value="ARM-like"/>
</dbReference>
<dbReference type="InterPro" id="IPR057672">
    <property type="entry name" value="TPR_IPO4/5"/>
</dbReference>
<dbReference type="InterPro" id="IPR001494">
    <property type="entry name" value="Importin-beta_N"/>
</dbReference>
<name>A0AAD2D1T0_EUPCR</name>
<comment type="subcellular location">
    <subcellularLocation>
        <location evidence="2">Cytoplasm</location>
    </subcellularLocation>
    <subcellularLocation>
        <location evidence="1">Nucleus</location>
    </subcellularLocation>
</comment>
<dbReference type="AlphaFoldDB" id="A0AAD2D1T0"/>
<evidence type="ECO:0000313" key="11">
    <source>
        <dbReference type="Proteomes" id="UP001295684"/>
    </source>
</evidence>
<dbReference type="Gene3D" id="1.25.10.10">
    <property type="entry name" value="Leucine-rich Repeat Variant"/>
    <property type="match status" value="1"/>
</dbReference>
<keyword evidence="11" id="KW-1185">Reference proteome</keyword>
<dbReference type="GO" id="GO:0031267">
    <property type="term" value="F:small GTPase binding"/>
    <property type="evidence" value="ECO:0007669"/>
    <property type="project" value="InterPro"/>
</dbReference>
<evidence type="ECO:0000256" key="5">
    <source>
        <dbReference type="ARBA" id="ARBA00022737"/>
    </source>
</evidence>
<dbReference type="Pfam" id="PF18808">
    <property type="entry name" value="Importin_rep_4"/>
    <property type="match status" value="1"/>
</dbReference>
<dbReference type="GO" id="GO:0005634">
    <property type="term" value="C:nucleus"/>
    <property type="evidence" value="ECO:0007669"/>
    <property type="project" value="UniProtKB-SubCell"/>
</dbReference>
<dbReference type="InterPro" id="IPR041389">
    <property type="entry name" value="Importin_rep_6"/>
</dbReference>
<dbReference type="InterPro" id="IPR021133">
    <property type="entry name" value="HEAT_type_2"/>
</dbReference>